<comment type="caution">
    <text evidence="2">The sequence shown here is derived from an EMBL/GenBank/DDBJ whole genome shotgun (WGS) entry which is preliminary data.</text>
</comment>
<dbReference type="InterPro" id="IPR003959">
    <property type="entry name" value="ATPase_AAA_core"/>
</dbReference>
<dbReference type="SUPFAM" id="SSF52540">
    <property type="entry name" value="P-loop containing nucleoside triphosphate hydrolases"/>
    <property type="match status" value="1"/>
</dbReference>
<dbReference type="EMBL" id="JAPFQI010000020">
    <property type="protein sequence ID" value="MCW8087701.1"/>
    <property type="molecule type" value="Genomic_DNA"/>
</dbReference>
<keyword evidence="3" id="KW-1185">Reference proteome</keyword>
<organism evidence="2 3">
    <name type="scientific">Sabulicella glaciei</name>
    <dbReference type="NCBI Taxonomy" id="2984948"/>
    <lineage>
        <taxon>Bacteria</taxon>
        <taxon>Pseudomonadati</taxon>
        <taxon>Pseudomonadota</taxon>
        <taxon>Alphaproteobacteria</taxon>
        <taxon>Acetobacterales</taxon>
        <taxon>Acetobacteraceae</taxon>
        <taxon>Sabulicella</taxon>
    </lineage>
</organism>
<reference evidence="2 3" key="1">
    <citation type="submission" date="2022-10" db="EMBL/GenBank/DDBJ databases">
        <title>Roseococcus glaciei nov., sp. nov., isolated from glacier.</title>
        <authorList>
            <person name="Liu Q."/>
            <person name="Xin Y.-H."/>
        </authorList>
    </citation>
    <scope>NUCLEOTIDE SEQUENCE [LARGE SCALE GENOMIC DNA]</scope>
    <source>
        <strain evidence="2 3">MDT2-1-1</strain>
    </source>
</reference>
<dbReference type="PANTHER" id="PTHR43718">
    <property type="entry name" value="LON PROTEASE"/>
    <property type="match status" value="1"/>
</dbReference>
<accession>A0ABT3NZW2</accession>
<evidence type="ECO:0000313" key="3">
    <source>
        <dbReference type="Proteomes" id="UP001526430"/>
    </source>
</evidence>
<dbReference type="Pfam" id="PF00004">
    <property type="entry name" value="AAA"/>
    <property type="match status" value="1"/>
</dbReference>
<proteinExistence type="predicted"/>
<dbReference type="Proteomes" id="UP001526430">
    <property type="component" value="Unassembled WGS sequence"/>
</dbReference>
<dbReference type="PANTHER" id="PTHR43718:SF2">
    <property type="entry name" value="LON PROTEASE HOMOLOG, MITOCHONDRIAL"/>
    <property type="match status" value="1"/>
</dbReference>
<feature type="domain" description="ATPase AAA-type core" evidence="1">
    <location>
        <begin position="330"/>
        <end position="465"/>
    </location>
</feature>
<dbReference type="Gene3D" id="3.40.50.300">
    <property type="entry name" value="P-loop containing nucleotide triphosphate hydrolases"/>
    <property type="match status" value="1"/>
</dbReference>
<gene>
    <name evidence="2" type="ORF">OF850_18990</name>
</gene>
<dbReference type="InterPro" id="IPR027417">
    <property type="entry name" value="P-loop_NTPase"/>
</dbReference>
<sequence>MPHSRPYAFLSRPVCDPGPVPGVTVAASRLALECLVRADAPRPWCPDCASEDEGPNLGDLVLVRLPSAALRVVPRDVVPTIHGPVAYAASDQIARTRLAGHAELRPIPDGGDVRRLWAVGQRLDLAPEGGADDTDEAARRLADIVALVLRATPASPDGPARRALDAAVDLAALLVRVPGLTDAPGTRRLLPLARAAGLHPRPGLGAWGLPLGLAPEVTQALRGAEAARLLLRLTAEQVAGARLPGALPVPVPRPLLLMPPPASGDPMEGEVLEALRPLAEPLPLIPAPDAREVEARLVEEFPWLVTPARAVARELALAALGDGACRLPPLLLVGPPGAGKTRWARALAEACGLPWRRLAAPDGGAAVALTGNGRGWRSPRPCFPVEAVRDTQVLNPLLVMDDIDRASADDRHGTVAAVLLSLLEPESARHHLDLLAMAPADLSHVGWVFTANDTAGLPGALLDRLLVLQVDGPPPEALPGLLRGMLRDLAQELGLAGPEGLPPLPAGVTEVLQCAMARESGARTVRVALRQVMGAIRRGEDPASVAYVMLEHARTRDDRAYAGGRMGYAR</sequence>
<evidence type="ECO:0000259" key="1">
    <source>
        <dbReference type="Pfam" id="PF00004"/>
    </source>
</evidence>
<evidence type="ECO:0000313" key="2">
    <source>
        <dbReference type="EMBL" id="MCW8087701.1"/>
    </source>
</evidence>
<dbReference type="RefSeq" id="WP_301591908.1">
    <property type="nucleotide sequence ID" value="NZ_JAPFQI010000020.1"/>
</dbReference>
<name>A0ABT3NZW2_9PROT</name>
<dbReference type="InterPro" id="IPR027065">
    <property type="entry name" value="Lon_Prtase"/>
</dbReference>
<protein>
    <submittedName>
        <fullName evidence="2">AAA family ATPase</fullName>
    </submittedName>
</protein>